<evidence type="ECO:0000313" key="2">
    <source>
        <dbReference type="Proteomes" id="UP000298663"/>
    </source>
</evidence>
<sequence length="145" mass="15832">MALLDCHTAGVIYSRLSPLSVINKDEAINQGCATGRLVGTAEEAEVGLIAVLVYARADSKVYFFSIELITAFQRNSCKNRQRPQTLQTDKCESMKLGVSLRLHAVTLVDAASSFRMQMKICCKLRRAKSVFLSGGVPDLWAGGSF</sequence>
<dbReference type="EMBL" id="AZBU02000003">
    <property type="protein sequence ID" value="TKR87691.1"/>
    <property type="molecule type" value="Genomic_DNA"/>
</dbReference>
<gene>
    <name evidence="1" type="ORF">L596_012051</name>
</gene>
<name>A0A4U5NWP2_STECR</name>
<comment type="caution">
    <text evidence="1">The sequence shown here is derived from an EMBL/GenBank/DDBJ whole genome shotgun (WGS) entry which is preliminary data.</text>
</comment>
<organism evidence="1 2">
    <name type="scientific">Steinernema carpocapsae</name>
    <name type="common">Entomopathogenic nematode</name>
    <dbReference type="NCBI Taxonomy" id="34508"/>
    <lineage>
        <taxon>Eukaryota</taxon>
        <taxon>Metazoa</taxon>
        <taxon>Ecdysozoa</taxon>
        <taxon>Nematoda</taxon>
        <taxon>Chromadorea</taxon>
        <taxon>Rhabditida</taxon>
        <taxon>Tylenchina</taxon>
        <taxon>Panagrolaimomorpha</taxon>
        <taxon>Strongyloidoidea</taxon>
        <taxon>Steinernematidae</taxon>
        <taxon>Steinernema</taxon>
    </lineage>
</organism>
<protein>
    <submittedName>
        <fullName evidence="1">Uncharacterized protein</fullName>
    </submittedName>
</protein>
<proteinExistence type="predicted"/>
<reference evidence="1 2" key="1">
    <citation type="journal article" date="2015" name="Genome Biol.">
        <title>Comparative genomics of Steinernema reveals deeply conserved gene regulatory networks.</title>
        <authorList>
            <person name="Dillman A.R."/>
            <person name="Macchietto M."/>
            <person name="Porter C.F."/>
            <person name="Rogers A."/>
            <person name="Williams B."/>
            <person name="Antoshechkin I."/>
            <person name="Lee M.M."/>
            <person name="Goodwin Z."/>
            <person name="Lu X."/>
            <person name="Lewis E.E."/>
            <person name="Goodrich-Blair H."/>
            <person name="Stock S.P."/>
            <person name="Adams B.J."/>
            <person name="Sternberg P.W."/>
            <person name="Mortazavi A."/>
        </authorList>
    </citation>
    <scope>NUCLEOTIDE SEQUENCE [LARGE SCALE GENOMIC DNA]</scope>
    <source>
        <strain evidence="1 2">ALL</strain>
    </source>
</reference>
<evidence type="ECO:0000313" key="1">
    <source>
        <dbReference type="EMBL" id="TKR87691.1"/>
    </source>
</evidence>
<dbReference type="Proteomes" id="UP000298663">
    <property type="component" value="Unassembled WGS sequence"/>
</dbReference>
<dbReference type="AlphaFoldDB" id="A0A4U5NWP2"/>
<reference evidence="1 2" key="2">
    <citation type="journal article" date="2019" name="G3 (Bethesda)">
        <title>Hybrid Assembly of the Genome of the Entomopathogenic Nematode Steinernema carpocapsae Identifies the X-Chromosome.</title>
        <authorList>
            <person name="Serra L."/>
            <person name="Macchietto M."/>
            <person name="Macias-Munoz A."/>
            <person name="McGill C.J."/>
            <person name="Rodriguez I.M."/>
            <person name="Rodriguez B."/>
            <person name="Murad R."/>
            <person name="Mortazavi A."/>
        </authorList>
    </citation>
    <scope>NUCLEOTIDE SEQUENCE [LARGE SCALE GENOMIC DNA]</scope>
    <source>
        <strain evidence="1 2">ALL</strain>
    </source>
</reference>
<keyword evidence="2" id="KW-1185">Reference proteome</keyword>
<accession>A0A4U5NWP2</accession>